<accession>A0A918T203</accession>
<name>A0A918T203_9GAMM</name>
<dbReference type="Proteomes" id="UP000646426">
    <property type="component" value="Unassembled WGS sequence"/>
</dbReference>
<reference evidence="1" key="2">
    <citation type="submission" date="2020-09" db="EMBL/GenBank/DDBJ databases">
        <authorList>
            <person name="Sun Q."/>
            <person name="Kim S."/>
        </authorList>
    </citation>
    <scope>NUCLEOTIDE SEQUENCE</scope>
    <source>
        <strain evidence="1">KCTC 23077</strain>
    </source>
</reference>
<keyword evidence="2" id="KW-1185">Reference proteome</keyword>
<gene>
    <name evidence="1" type="ORF">GCM10007067_22050</name>
</gene>
<reference evidence="1" key="1">
    <citation type="journal article" date="2014" name="Int. J. Syst. Evol. Microbiol.">
        <title>Complete genome sequence of Corynebacterium casei LMG S-19264T (=DSM 44701T), isolated from a smear-ripened cheese.</title>
        <authorList>
            <consortium name="US DOE Joint Genome Institute (JGI-PGF)"/>
            <person name="Walter F."/>
            <person name="Albersmeier A."/>
            <person name="Kalinowski J."/>
            <person name="Ruckert C."/>
        </authorList>
    </citation>
    <scope>NUCLEOTIDE SEQUENCE</scope>
    <source>
        <strain evidence="1">KCTC 23077</strain>
    </source>
</reference>
<sequence>MANDRNPSSASSDGAAEQGRRGAGAFACLAAALALGACVEREDGGFDNEADEAAQAALTVPDEPGLRTAPAVAPRPDAAGVAPPVRDETAPAGQWFLQPGPVAAWGVPHSETVLSLACDGARGEVVVERDAVGVAADVGVITLDADGLRRGLPAVRSVTALGPRLVARIPARDPLVGRLRTATRLRVQAGGETLATTAPGPALGRVLDACREAIVPAAQPAG</sequence>
<protein>
    <submittedName>
        <fullName evidence="1">Uncharacterized protein</fullName>
    </submittedName>
</protein>
<dbReference type="AlphaFoldDB" id="A0A918T203"/>
<comment type="caution">
    <text evidence="1">The sequence shown here is derived from an EMBL/GenBank/DDBJ whole genome shotgun (WGS) entry which is preliminary data.</text>
</comment>
<dbReference type="EMBL" id="BMYD01000003">
    <property type="protein sequence ID" value="GHA83523.1"/>
    <property type="molecule type" value="Genomic_DNA"/>
</dbReference>
<dbReference type="RefSeq" id="WP_189456473.1">
    <property type="nucleotide sequence ID" value="NZ_BMYD01000003.1"/>
</dbReference>
<evidence type="ECO:0000313" key="1">
    <source>
        <dbReference type="EMBL" id="GHA83523.1"/>
    </source>
</evidence>
<proteinExistence type="predicted"/>
<evidence type="ECO:0000313" key="2">
    <source>
        <dbReference type="Proteomes" id="UP000646426"/>
    </source>
</evidence>
<organism evidence="1 2">
    <name type="scientific">Cognatilysobacter bugurensis</name>
    <dbReference type="NCBI Taxonomy" id="543356"/>
    <lineage>
        <taxon>Bacteria</taxon>
        <taxon>Pseudomonadati</taxon>
        <taxon>Pseudomonadota</taxon>
        <taxon>Gammaproteobacteria</taxon>
        <taxon>Lysobacterales</taxon>
        <taxon>Lysobacteraceae</taxon>
        <taxon>Cognatilysobacter</taxon>
    </lineage>
</organism>